<keyword evidence="2" id="KW-0472">Membrane</keyword>
<dbReference type="InParanoid" id="A0A2P5FW19"/>
<feature type="chain" id="PRO_5015166911" evidence="1">
    <location>
        <begin position="29"/>
        <end position="74"/>
    </location>
</feature>
<dbReference type="AlphaFoldDB" id="A0A2P5FW19"/>
<dbReference type="GO" id="GO:0006952">
    <property type="term" value="P:defense response"/>
    <property type="evidence" value="ECO:0007669"/>
    <property type="project" value="InterPro"/>
</dbReference>
<dbReference type="OrthoDB" id="10361586at2759"/>
<protein>
    <submittedName>
        <fullName evidence="2">Transmembrane protein</fullName>
    </submittedName>
</protein>
<dbReference type="Proteomes" id="UP000237000">
    <property type="component" value="Unassembled WGS sequence"/>
</dbReference>
<dbReference type="PANTHER" id="PTHR37245">
    <property type="entry name" value="PAMP-INDUCED SECRETED PEPTIDE 1"/>
    <property type="match status" value="1"/>
</dbReference>
<keyword evidence="1" id="KW-0732">Signal</keyword>
<proteinExistence type="predicted"/>
<organism evidence="2 3">
    <name type="scientific">Trema orientale</name>
    <name type="common">Charcoal tree</name>
    <name type="synonym">Celtis orientalis</name>
    <dbReference type="NCBI Taxonomy" id="63057"/>
    <lineage>
        <taxon>Eukaryota</taxon>
        <taxon>Viridiplantae</taxon>
        <taxon>Streptophyta</taxon>
        <taxon>Embryophyta</taxon>
        <taxon>Tracheophyta</taxon>
        <taxon>Spermatophyta</taxon>
        <taxon>Magnoliopsida</taxon>
        <taxon>eudicotyledons</taxon>
        <taxon>Gunneridae</taxon>
        <taxon>Pentapetalae</taxon>
        <taxon>rosids</taxon>
        <taxon>fabids</taxon>
        <taxon>Rosales</taxon>
        <taxon>Cannabaceae</taxon>
        <taxon>Trema</taxon>
    </lineage>
</organism>
<evidence type="ECO:0000256" key="1">
    <source>
        <dbReference type="SAM" id="SignalP"/>
    </source>
</evidence>
<comment type="caution">
    <text evidence="2">The sequence shown here is derived from an EMBL/GenBank/DDBJ whole genome shotgun (WGS) entry which is preliminary data.</text>
</comment>
<name>A0A2P5FW19_TREOI</name>
<reference evidence="3" key="1">
    <citation type="submission" date="2016-06" db="EMBL/GenBank/DDBJ databases">
        <title>Parallel loss of symbiosis genes in relatives of nitrogen-fixing non-legume Parasponia.</title>
        <authorList>
            <person name="Van Velzen R."/>
            <person name="Holmer R."/>
            <person name="Bu F."/>
            <person name="Rutten L."/>
            <person name="Van Zeijl A."/>
            <person name="Liu W."/>
            <person name="Santuari L."/>
            <person name="Cao Q."/>
            <person name="Sharma T."/>
            <person name="Shen D."/>
            <person name="Roswanjaya Y."/>
            <person name="Wardhani T."/>
            <person name="Kalhor M.S."/>
            <person name="Jansen J."/>
            <person name="Van den Hoogen J."/>
            <person name="Gungor B."/>
            <person name="Hartog M."/>
            <person name="Hontelez J."/>
            <person name="Verver J."/>
            <person name="Yang W.-C."/>
            <person name="Schijlen E."/>
            <person name="Repin R."/>
            <person name="Schilthuizen M."/>
            <person name="Schranz E."/>
            <person name="Heidstra R."/>
            <person name="Miyata K."/>
            <person name="Fedorova E."/>
            <person name="Kohlen W."/>
            <person name="Bisseling T."/>
            <person name="Smit S."/>
            <person name="Geurts R."/>
        </authorList>
    </citation>
    <scope>NUCLEOTIDE SEQUENCE [LARGE SCALE GENOMIC DNA]</scope>
    <source>
        <strain evidence="3">cv. RG33-2</strain>
    </source>
</reference>
<gene>
    <name evidence="2" type="ORF">TorRG33x02_022930</name>
</gene>
<accession>A0A2P5FW19</accession>
<dbReference type="PANTHER" id="PTHR37245:SF4">
    <property type="entry name" value="PAMP-INDUCED SECRETED PEPTIDE 1"/>
    <property type="match status" value="1"/>
</dbReference>
<keyword evidence="3" id="KW-1185">Reference proteome</keyword>
<evidence type="ECO:0000313" key="2">
    <source>
        <dbReference type="EMBL" id="POO02001.1"/>
    </source>
</evidence>
<dbReference type="EMBL" id="JXTC01000006">
    <property type="protein sequence ID" value="POO02001.1"/>
    <property type="molecule type" value="Genomic_DNA"/>
</dbReference>
<feature type="signal peptide" evidence="1">
    <location>
        <begin position="1"/>
        <end position="28"/>
    </location>
</feature>
<keyword evidence="2" id="KW-0812">Transmembrane</keyword>
<sequence>MNSRYLSTLLVISLVAVAVLGHASSVGASRVLPDDFAGESHLETYSSAYENAKQSLAFWLQRLSSGPSPSGPGH</sequence>
<evidence type="ECO:0000313" key="3">
    <source>
        <dbReference type="Proteomes" id="UP000237000"/>
    </source>
</evidence>
<dbReference type="InterPro" id="IPR040273">
    <property type="entry name" value="PIP1"/>
</dbReference>